<dbReference type="EMBL" id="JADBGQ010000007">
    <property type="protein sequence ID" value="KAG5389057.1"/>
    <property type="molecule type" value="Genomic_DNA"/>
</dbReference>
<reference evidence="1 2" key="1">
    <citation type="submission" date="2021-03" db="EMBL/GenBank/DDBJ databases">
        <authorList>
            <person name="King G.J."/>
            <person name="Bancroft I."/>
            <person name="Baten A."/>
            <person name="Bloomfield J."/>
            <person name="Borpatragohain P."/>
            <person name="He Z."/>
            <person name="Irish N."/>
            <person name="Irwin J."/>
            <person name="Liu K."/>
            <person name="Mauleon R.P."/>
            <person name="Moore J."/>
            <person name="Morris R."/>
            <person name="Ostergaard L."/>
            <person name="Wang B."/>
            <person name="Wells R."/>
        </authorList>
    </citation>
    <scope>NUCLEOTIDE SEQUENCE [LARGE SCALE GENOMIC DNA]</scope>
    <source>
        <strain evidence="1">R-o-18</strain>
        <tissue evidence="1">Leaf</tissue>
    </source>
</reference>
<gene>
    <name evidence="1" type="primary">A08p016390.1_BraROA</name>
    <name evidence="1" type="ORF">IGI04_030598</name>
</gene>
<dbReference type="Proteomes" id="UP000823674">
    <property type="component" value="Chromosome A08"/>
</dbReference>
<protein>
    <submittedName>
        <fullName evidence="1">Uncharacterized protein</fullName>
    </submittedName>
</protein>
<name>A0ABQ7LR69_BRACM</name>
<keyword evidence="2" id="KW-1185">Reference proteome</keyword>
<evidence type="ECO:0000313" key="1">
    <source>
        <dbReference type="EMBL" id="KAG5389057.1"/>
    </source>
</evidence>
<comment type="caution">
    <text evidence="1">The sequence shown here is derived from an EMBL/GenBank/DDBJ whole genome shotgun (WGS) entry which is preliminary data.</text>
</comment>
<evidence type="ECO:0000313" key="2">
    <source>
        <dbReference type="Proteomes" id="UP000823674"/>
    </source>
</evidence>
<sequence length="74" mass="8569">MVTWLLSSPATYGAPVMAVRWPSKLPEKHYFDHYYRKSLLKLIEKIIELKNLEDRPAGTEDAAERKTSKPVCHL</sequence>
<accession>A0ABQ7LR69</accession>
<proteinExistence type="predicted"/>
<organism evidence="1 2">
    <name type="scientific">Brassica rapa subsp. trilocularis</name>
    <dbReference type="NCBI Taxonomy" id="1813537"/>
    <lineage>
        <taxon>Eukaryota</taxon>
        <taxon>Viridiplantae</taxon>
        <taxon>Streptophyta</taxon>
        <taxon>Embryophyta</taxon>
        <taxon>Tracheophyta</taxon>
        <taxon>Spermatophyta</taxon>
        <taxon>Magnoliopsida</taxon>
        <taxon>eudicotyledons</taxon>
        <taxon>Gunneridae</taxon>
        <taxon>Pentapetalae</taxon>
        <taxon>rosids</taxon>
        <taxon>malvids</taxon>
        <taxon>Brassicales</taxon>
        <taxon>Brassicaceae</taxon>
        <taxon>Brassiceae</taxon>
        <taxon>Brassica</taxon>
    </lineage>
</organism>